<sequence length="149" mass="16580">MRSTRTITTDVARPPAEVFALLADLPGFPRWLDPSSTYRATVQVSDDPIVKGTTYTDEVQGMRLHGTVREYEPDHLLVFHQARTDGKLAITIRYELAPVAGGTRVVRTGEIVTSGFLAAVHPIVVRTTVRENERMMKRLKEYLEGGTVA</sequence>
<dbReference type="InterPro" id="IPR023393">
    <property type="entry name" value="START-like_dom_sf"/>
</dbReference>
<protein>
    <recommendedName>
        <fullName evidence="3">SRPBCC family protein</fullName>
    </recommendedName>
</protein>
<dbReference type="Gene3D" id="3.30.530.20">
    <property type="match status" value="1"/>
</dbReference>
<gene>
    <name evidence="1" type="ORF">G3T36_08990</name>
</gene>
<accession>A0A6L9XX58</accession>
<evidence type="ECO:0000313" key="1">
    <source>
        <dbReference type="EMBL" id="NEN06009.1"/>
    </source>
</evidence>
<dbReference type="Proteomes" id="UP000474967">
    <property type="component" value="Unassembled WGS sequence"/>
</dbReference>
<dbReference type="RefSeq" id="WP_163289468.1">
    <property type="nucleotide sequence ID" value="NZ_JAAGWY010000002.1"/>
</dbReference>
<dbReference type="InterPro" id="IPR019587">
    <property type="entry name" value="Polyketide_cyclase/dehydratase"/>
</dbReference>
<organism evidence="1 2">
    <name type="scientific">Leifsonia tongyongensis</name>
    <dbReference type="NCBI Taxonomy" id="1268043"/>
    <lineage>
        <taxon>Bacteria</taxon>
        <taxon>Bacillati</taxon>
        <taxon>Actinomycetota</taxon>
        <taxon>Actinomycetes</taxon>
        <taxon>Micrococcales</taxon>
        <taxon>Microbacteriaceae</taxon>
        <taxon>Leifsonia</taxon>
    </lineage>
</organism>
<name>A0A6L9XX58_9MICO</name>
<dbReference type="AlphaFoldDB" id="A0A6L9XX58"/>
<dbReference type="EMBL" id="JAAGWY010000002">
    <property type="protein sequence ID" value="NEN06009.1"/>
    <property type="molecule type" value="Genomic_DNA"/>
</dbReference>
<evidence type="ECO:0008006" key="3">
    <source>
        <dbReference type="Google" id="ProtNLM"/>
    </source>
</evidence>
<evidence type="ECO:0000313" key="2">
    <source>
        <dbReference type="Proteomes" id="UP000474967"/>
    </source>
</evidence>
<reference evidence="1 2" key="1">
    <citation type="journal article" date="2014" name="J. Microbiol.">
        <title>Diaminobutyricibacter tongyongensis gen. nov., sp. nov. and Homoserinibacter gongjuensis gen. nov., sp. nov. belong to the family Microbacteriaceae.</title>
        <authorList>
            <person name="Kim S.J."/>
            <person name="Ahn J.H."/>
            <person name="Weon H.Y."/>
            <person name="Hamada M."/>
            <person name="Suzuki K."/>
            <person name="Kwon S.W."/>
        </authorList>
    </citation>
    <scope>NUCLEOTIDE SEQUENCE [LARGE SCALE GENOMIC DNA]</scope>
    <source>
        <strain evidence="1 2">NBRC 108724</strain>
    </source>
</reference>
<proteinExistence type="predicted"/>
<comment type="caution">
    <text evidence="1">The sequence shown here is derived from an EMBL/GenBank/DDBJ whole genome shotgun (WGS) entry which is preliminary data.</text>
</comment>
<dbReference type="Pfam" id="PF10604">
    <property type="entry name" value="Polyketide_cyc2"/>
    <property type="match status" value="1"/>
</dbReference>
<keyword evidence="2" id="KW-1185">Reference proteome</keyword>
<dbReference type="SUPFAM" id="SSF55961">
    <property type="entry name" value="Bet v1-like"/>
    <property type="match status" value="1"/>
</dbReference>